<feature type="region of interest" description="Disordered" evidence="1">
    <location>
        <begin position="338"/>
        <end position="380"/>
    </location>
</feature>
<dbReference type="AlphaFoldDB" id="A0A0M8MY85"/>
<gene>
    <name evidence="2" type="ORF">ESCO_001460</name>
</gene>
<evidence type="ECO:0000313" key="3">
    <source>
        <dbReference type="Proteomes" id="UP000053831"/>
    </source>
</evidence>
<proteinExistence type="predicted"/>
<keyword evidence="3" id="KW-1185">Reference proteome</keyword>
<sequence length="395" mass="42953">MNSPYTSSYAVPGAPVAEQLCVTTAIIGLLAVGGKAIDYLDEKNLAPMRETAILHRALQEVKQCRSAAHILYKTFSLLEAGQLPFPERSAWISVDNLIVTLTDTVLAISDLQVAIESHEQRQTQSHTSDTTASDGRGEAEAESRAAHAQKLTALCTRLHWHNLSMTMMMTIFKCPGESDAQNCRVGLERRMTRLLSSNSDLAARLRRLRDTYGIKAMARVTIPSHAPVAQNAPRLPADRTPSSTSLTSISSASGAVDTHPVSNPPQWSVLSGYSLGDIPILSMVPLPVLTPELREGQTFYTFDFARRVSRDLVELMQSGQGNSKMLRAILDRPVEDTINHRDSTDSAGNGPDGELFAPDAGASGLPSGGSDSSNEKVSTKVFKNPLRYRISRRLK</sequence>
<feature type="region of interest" description="Disordered" evidence="1">
    <location>
        <begin position="117"/>
        <end position="143"/>
    </location>
</feature>
<dbReference type="EMBL" id="LGSR01000006">
    <property type="protein sequence ID" value="KOS21696.1"/>
    <property type="molecule type" value="Genomic_DNA"/>
</dbReference>
<accession>A0A0M8MY85</accession>
<protein>
    <recommendedName>
        <fullName evidence="4">Fungal N-terminal domain-containing protein</fullName>
    </recommendedName>
</protein>
<reference evidence="2 3" key="1">
    <citation type="submission" date="2015-07" db="EMBL/GenBank/DDBJ databases">
        <title>The genome of the fungus Escovopsis weberi, a specialized disease agent of ant agriculture.</title>
        <authorList>
            <person name="de Man T.J."/>
            <person name="Stajich J.E."/>
            <person name="Kubicek C.P."/>
            <person name="Chenthamara K."/>
            <person name="Atanasova L."/>
            <person name="Druzhinina I.S."/>
            <person name="Birnbaum S."/>
            <person name="Barribeau S.M."/>
            <person name="Teiling C."/>
            <person name="Suen G."/>
            <person name="Currie C."/>
            <person name="Gerardo N.M."/>
        </authorList>
    </citation>
    <scope>NUCLEOTIDE SEQUENCE [LARGE SCALE GENOMIC DNA]</scope>
</reference>
<comment type="caution">
    <text evidence="2">The sequence shown here is derived from an EMBL/GenBank/DDBJ whole genome shotgun (WGS) entry which is preliminary data.</text>
</comment>
<evidence type="ECO:0008006" key="4">
    <source>
        <dbReference type="Google" id="ProtNLM"/>
    </source>
</evidence>
<dbReference type="STRING" id="150374.A0A0M8MY85"/>
<evidence type="ECO:0000256" key="1">
    <source>
        <dbReference type="SAM" id="MobiDB-lite"/>
    </source>
</evidence>
<dbReference type="Proteomes" id="UP000053831">
    <property type="component" value="Unassembled WGS sequence"/>
</dbReference>
<evidence type="ECO:0000313" key="2">
    <source>
        <dbReference type="EMBL" id="KOS21696.1"/>
    </source>
</evidence>
<dbReference type="OrthoDB" id="19923at2759"/>
<feature type="compositionally biased region" description="Low complexity" evidence="1">
    <location>
        <begin position="240"/>
        <end position="253"/>
    </location>
</feature>
<feature type="region of interest" description="Disordered" evidence="1">
    <location>
        <begin position="230"/>
        <end position="263"/>
    </location>
</feature>
<name>A0A0M8MY85_ESCWE</name>
<feature type="compositionally biased region" description="Polar residues" evidence="1">
    <location>
        <begin position="122"/>
        <end position="133"/>
    </location>
</feature>
<organism evidence="2 3">
    <name type="scientific">Escovopsis weberi</name>
    <dbReference type="NCBI Taxonomy" id="150374"/>
    <lineage>
        <taxon>Eukaryota</taxon>
        <taxon>Fungi</taxon>
        <taxon>Dikarya</taxon>
        <taxon>Ascomycota</taxon>
        <taxon>Pezizomycotina</taxon>
        <taxon>Sordariomycetes</taxon>
        <taxon>Hypocreomycetidae</taxon>
        <taxon>Hypocreales</taxon>
        <taxon>Hypocreaceae</taxon>
        <taxon>Escovopsis</taxon>
    </lineage>
</organism>